<dbReference type="EMBL" id="KR815458">
    <property type="protein sequence ID" value="ALR70389.1"/>
    <property type="molecule type" value="Genomic_DNA"/>
</dbReference>
<sequence>MITIRNRHLTLSCPLCKATATKMRCFCQKWLQTFKITSPKTTSFSRTNKLENQIQQ</sequence>
<organism evidence="2">
    <name type="scientific">Anticarsia gemmatalis multiple nucleopolyhedrovirus</name>
    <dbReference type="NCBI Taxonomy" id="268591"/>
    <lineage>
        <taxon>Viruses</taxon>
        <taxon>Viruses incertae sedis</taxon>
        <taxon>Naldaviricetes</taxon>
        <taxon>Lefavirales</taxon>
        <taxon>Baculoviridae</taxon>
        <taxon>Alphabaculovirus</taxon>
        <taxon>Alphabaculovirus angemmatalis</taxon>
    </lineage>
</organism>
<proteinExistence type="predicted"/>
<evidence type="ECO:0000313" key="3">
    <source>
        <dbReference type="EMBL" id="ALR72275.1"/>
    </source>
</evidence>
<name>A0A0S3IWJ0_9ABAC</name>
<accession>A0A0S3IWJ0</accession>
<dbReference type="EMBL" id="KR815470">
    <property type="protein sequence ID" value="ALR72275.1"/>
    <property type="molecule type" value="Genomic_DNA"/>
</dbReference>
<protein>
    <submittedName>
        <fullName evidence="2">Uncharacterized protein</fullName>
    </submittedName>
</protein>
<evidence type="ECO:0000313" key="1">
    <source>
        <dbReference type="EMBL" id="ALR70232.1"/>
    </source>
</evidence>
<reference evidence="2" key="1">
    <citation type="journal article" date="2015" name="Genome Biol. Evol.">
        <title>The Pangenome of the Anticarsia gemmatalis Multiple Nucleopolyhedrovirus (AgMNPV).</title>
        <authorList>
            <person name="Brito A.F."/>
            <person name="Braconi C.T."/>
            <person name="Weidmann M."/>
            <person name="Dilcher M."/>
            <person name="Alves J.M."/>
            <person name="Gruber A."/>
            <person name="Zanotto P.M."/>
        </authorList>
    </citation>
    <scope>NUCLEOTIDE SEQUENCE</scope>
    <source>
        <strain evidence="1">AgMNPV-28</strain>
        <strain evidence="2">AgMNPV-29</strain>
        <strain evidence="3">AgMNPV-42</strain>
    </source>
</reference>
<gene>
    <name evidence="2" type="ORF">AGNV_112</name>
</gene>
<dbReference type="EMBL" id="KR815457">
    <property type="protein sequence ID" value="ALR70232.1"/>
    <property type="molecule type" value="Genomic_DNA"/>
</dbReference>
<evidence type="ECO:0000313" key="2">
    <source>
        <dbReference type="EMBL" id="ALR70389.1"/>
    </source>
</evidence>